<protein>
    <submittedName>
        <fullName evidence="6">Aldehyde Dehydrogenase</fullName>
    </submittedName>
</protein>
<evidence type="ECO:0000256" key="2">
    <source>
        <dbReference type="ARBA" id="ARBA00023002"/>
    </source>
</evidence>
<dbReference type="RefSeq" id="WP_013426523.1">
    <property type="nucleotide sequence ID" value="NC_014666.1"/>
</dbReference>
<dbReference type="PROSITE" id="PS00687">
    <property type="entry name" value="ALDEHYDE_DEHYDR_GLU"/>
    <property type="match status" value="1"/>
</dbReference>
<dbReference type="InterPro" id="IPR016162">
    <property type="entry name" value="Ald_DH_N"/>
</dbReference>
<dbReference type="InterPro" id="IPR016161">
    <property type="entry name" value="Ald_DH/histidinol_DH"/>
</dbReference>
<dbReference type="InterPro" id="IPR015590">
    <property type="entry name" value="Aldehyde_DH_dom"/>
</dbReference>
<dbReference type="HOGENOM" id="CLU_005391_0_0_11"/>
<dbReference type="Gene3D" id="3.40.605.10">
    <property type="entry name" value="Aldehyde Dehydrogenase, Chain A, domain 1"/>
    <property type="match status" value="1"/>
</dbReference>
<dbReference type="EMBL" id="CP002299">
    <property type="protein sequence ID" value="ADP83405.1"/>
    <property type="molecule type" value="Genomic_DNA"/>
</dbReference>
<dbReference type="GO" id="GO:0016620">
    <property type="term" value="F:oxidoreductase activity, acting on the aldehyde or oxo group of donors, NAD or NADP as acceptor"/>
    <property type="evidence" value="ECO:0007669"/>
    <property type="project" value="InterPro"/>
</dbReference>
<dbReference type="OrthoDB" id="6882680at2"/>
<evidence type="ECO:0000313" key="6">
    <source>
        <dbReference type="EMBL" id="ADP83405.1"/>
    </source>
</evidence>
<reference evidence="6 7" key="1">
    <citation type="submission" date="2010-10" db="EMBL/GenBank/DDBJ databases">
        <title>Complete sequence of Frankia sp. EuI1c.</title>
        <authorList>
            <consortium name="US DOE Joint Genome Institute"/>
            <person name="Lucas S."/>
            <person name="Copeland A."/>
            <person name="Lapidus A."/>
            <person name="Cheng J.-F."/>
            <person name="Bruce D."/>
            <person name="Goodwin L."/>
            <person name="Pitluck S."/>
            <person name="Chertkov O."/>
            <person name="Detter J.C."/>
            <person name="Han C."/>
            <person name="Tapia R."/>
            <person name="Land M."/>
            <person name="Hauser L."/>
            <person name="Jeffries C."/>
            <person name="Kyrpides N."/>
            <person name="Ivanova N."/>
            <person name="Mikhailova N."/>
            <person name="Beauchemin N."/>
            <person name="Sen A."/>
            <person name="Sur S.A."/>
            <person name="Gtari M."/>
            <person name="Wall L."/>
            <person name="Tisa L."/>
            <person name="Woyke T."/>
        </authorList>
    </citation>
    <scope>NUCLEOTIDE SEQUENCE [LARGE SCALE GENOMIC DNA]</scope>
    <source>
        <strain evidence="7">DSM 45817 / CECT 9037 / EuI1c</strain>
    </source>
</reference>
<dbReference type="InParanoid" id="E3JAR7"/>
<dbReference type="STRING" id="298654.FraEuI1c_5418"/>
<keyword evidence="7" id="KW-1185">Reference proteome</keyword>
<dbReference type="KEGG" id="fri:FraEuI1c_5418"/>
<dbReference type="AlphaFoldDB" id="E3JAR7"/>
<dbReference type="Pfam" id="PF00171">
    <property type="entry name" value="Aldedh"/>
    <property type="match status" value="1"/>
</dbReference>
<gene>
    <name evidence="6" type="ordered locus">FraEuI1c_5418</name>
</gene>
<dbReference type="Gene3D" id="3.40.309.10">
    <property type="entry name" value="Aldehyde Dehydrogenase, Chain A, domain 2"/>
    <property type="match status" value="1"/>
</dbReference>
<dbReference type="PANTHER" id="PTHR42804">
    <property type="entry name" value="ALDEHYDE DEHYDROGENASE"/>
    <property type="match status" value="1"/>
</dbReference>
<accession>E3JAR7</accession>
<evidence type="ECO:0000256" key="4">
    <source>
        <dbReference type="RuleBase" id="RU003345"/>
    </source>
</evidence>
<comment type="similarity">
    <text evidence="1 4">Belongs to the aldehyde dehydrogenase family.</text>
</comment>
<sequence>MKGLLIDGQLVEAPRTTVSYNPTTGEVLGEAPDASVEQAKAAVAAARRAFDTTDWSTNVEFRVRCLRQFYDGLVKHREELRELTIAEVGHPRQMTYGAALDVPIDIVKYYTDLLEGYSFTEELPEVESYGIKNRRWVEKEAAGVVSAIIPYNYPTQIAIAKVAPALAAGCTVILKGAPQTPLITLALGEIIANETDIPAGVVNVITSPSVEVAEVLTSDPDVDMITFTGSTPVGRRIMEVASKTVKKVFLELGGKSALIAVDDADADFLALIATMTICSHAGQGCAVTSRLLVPAARKDEFVAKVKDAIGNVKIGDPALEETYVGPLISADQREKVDAMVQRAVAAGATLVAGGEKIDGPGYFYAPTVLADVDPESEIAQDEVFGPVLAIIAYDGDDEAVAIANNSIFGLSGSVFGADDDRAIAIARRIRTGTVSVNGGNWFAPDSPFGGYKQSGIGREMGVAGLEEFLERKTLAVPVK</sequence>
<evidence type="ECO:0000256" key="3">
    <source>
        <dbReference type="PROSITE-ProRule" id="PRU10007"/>
    </source>
</evidence>
<organism evidence="6 7">
    <name type="scientific">Pseudofrankia inefficax (strain DSM 45817 / CECT 9037 / DDB 130130 / EuI1c)</name>
    <name type="common">Frankia inefficax</name>
    <dbReference type="NCBI Taxonomy" id="298654"/>
    <lineage>
        <taxon>Bacteria</taxon>
        <taxon>Bacillati</taxon>
        <taxon>Actinomycetota</taxon>
        <taxon>Actinomycetes</taxon>
        <taxon>Frankiales</taxon>
        <taxon>Frankiaceae</taxon>
        <taxon>Pseudofrankia</taxon>
    </lineage>
</organism>
<dbReference type="SUPFAM" id="SSF53720">
    <property type="entry name" value="ALDH-like"/>
    <property type="match status" value="1"/>
</dbReference>
<dbReference type="PANTHER" id="PTHR42804:SF1">
    <property type="entry name" value="ALDEHYDE DEHYDROGENASE-RELATED"/>
    <property type="match status" value="1"/>
</dbReference>
<evidence type="ECO:0000256" key="1">
    <source>
        <dbReference type="ARBA" id="ARBA00009986"/>
    </source>
</evidence>
<name>E3JAR7_PSEI1</name>
<feature type="domain" description="Aldehyde dehydrogenase" evidence="5">
    <location>
        <begin position="15"/>
        <end position="473"/>
    </location>
</feature>
<dbReference type="CDD" id="cd07089">
    <property type="entry name" value="ALDH_CddD-AldA-like"/>
    <property type="match status" value="1"/>
</dbReference>
<evidence type="ECO:0000313" key="7">
    <source>
        <dbReference type="Proteomes" id="UP000002484"/>
    </source>
</evidence>
<evidence type="ECO:0000259" key="5">
    <source>
        <dbReference type="Pfam" id="PF00171"/>
    </source>
</evidence>
<dbReference type="InterPro" id="IPR016163">
    <property type="entry name" value="Ald_DH_C"/>
</dbReference>
<dbReference type="FunFam" id="3.40.605.10:FF:000007">
    <property type="entry name" value="NAD/NADP-dependent betaine aldehyde dehydrogenase"/>
    <property type="match status" value="1"/>
</dbReference>
<dbReference type="InterPro" id="IPR029510">
    <property type="entry name" value="Ald_DH_CS_GLU"/>
</dbReference>
<keyword evidence="2 4" id="KW-0560">Oxidoreductase</keyword>
<dbReference type="eggNOG" id="COG1012">
    <property type="taxonomic scope" value="Bacteria"/>
</dbReference>
<dbReference type="Proteomes" id="UP000002484">
    <property type="component" value="Chromosome"/>
</dbReference>
<proteinExistence type="inferred from homology"/>
<dbReference type="FunFam" id="3.40.605.10:FF:000026">
    <property type="entry name" value="Aldehyde dehydrogenase, putative"/>
    <property type="match status" value="1"/>
</dbReference>
<feature type="active site" evidence="3">
    <location>
        <position position="251"/>
    </location>
</feature>